<sequence>MRAFLLKLNYGLQDLSYMELNGRGAKGGGSRRCGANPSQMLKVSCYFEKFENKCVAEGMQFRLHVHKEKNGVKLGPVCSKQSRLELIFSIYQCPSEDFILTVVGTVKQRFGLYLLVNNNVLRLDKKFMCILRHGDIIQGFFFKIPTFRIMFLLNGGRIRRETQTSLLLSCPRLVLENITRFLTPFEMMRDVVPVCRQFFHLMRDGSSSWTHMKFFLQDAMQYPPFGHLDDLCNVVYKLKKLHLNHAILHDMESLMSKLSLLRDPFLLQFPDFLGSGVLSSLHTYQLPVKLDAAVEITVAGRRLTNRSRSSFSIDALIGTPLDQECRQTILDRTYATSSTSTPSLQYKFKGVARKSEIRFSGRHETIARNLGGVFKELRSCSKLRGLILSVPDDLPLETLAQLSQPLEFIAFPGTKLIRAWSVLRQISHCKDSLEDLWIEVRNLKEVTKILRALKAFKRLKNVVVLSKNLLGTGEGLLETIRDCFGPGSALHQATIVCEVGVDRRHKYIACDVQKRRKSDFSSTFVTRFYSEWFRFLPNKYVQGELQVFEAISAIFSTQH</sequence>
<gene>
    <name evidence="2" type="ORF">NMOB1V02_LOCUS7587</name>
</gene>
<evidence type="ECO:0000259" key="1">
    <source>
        <dbReference type="PROSITE" id="PS50181"/>
    </source>
</evidence>
<dbReference type="Proteomes" id="UP000678499">
    <property type="component" value="Unassembled WGS sequence"/>
</dbReference>
<reference evidence="2" key="1">
    <citation type="submission" date="2020-11" db="EMBL/GenBank/DDBJ databases">
        <authorList>
            <person name="Tran Van P."/>
        </authorList>
    </citation>
    <scope>NUCLEOTIDE SEQUENCE</scope>
</reference>
<dbReference type="AlphaFoldDB" id="A0A7R9BRM0"/>
<keyword evidence="3" id="KW-1185">Reference proteome</keyword>
<evidence type="ECO:0000313" key="2">
    <source>
        <dbReference type="EMBL" id="CAD7279923.1"/>
    </source>
</evidence>
<dbReference type="EMBL" id="OA883891">
    <property type="protein sequence ID" value="CAD7279923.1"/>
    <property type="molecule type" value="Genomic_DNA"/>
</dbReference>
<feature type="domain" description="F-box" evidence="1">
    <location>
        <begin position="164"/>
        <end position="212"/>
    </location>
</feature>
<protein>
    <recommendedName>
        <fullName evidence="1">F-box domain-containing protein</fullName>
    </recommendedName>
</protein>
<name>A0A7R9BRM0_9CRUS</name>
<evidence type="ECO:0000313" key="3">
    <source>
        <dbReference type="Proteomes" id="UP000678499"/>
    </source>
</evidence>
<organism evidence="2">
    <name type="scientific">Notodromas monacha</name>
    <dbReference type="NCBI Taxonomy" id="399045"/>
    <lineage>
        <taxon>Eukaryota</taxon>
        <taxon>Metazoa</taxon>
        <taxon>Ecdysozoa</taxon>
        <taxon>Arthropoda</taxon>
        <taxon>Crustacea</taxon>
        <taxon>Oligostraca</taxon>
        <taxon>Ostracoda</taxon>
        <taxon>Podocopa</taxon>
        <taxon>Podocopida</taxon>
        <taxon>Cypridocopina</taxon>
        <taxon>Cypridoidea</taxon>
        <taxon>Cyprididae</taxon>
        <taxon>Notodromas</taxon>
    </lineage>
</organism>
<dbReference type="EMBL" id="CAJPEX010001854">
    <property type="protein sequence ID" value="CAG0920075.1"/>
    <property type="molecule type" value="Genomic_DNA"/>
</dbReference>
<accession>A0A7R9BRM0</accession>
<proteinExistence type="predicted"/>
<dbReference type="InterPro" id="IPR001810">
    <property type="entry name" value="F-box_dom"/>
</dbReference>
<dbReference type="PROSITE" id="PS50181">
    <property type="entry name" value="FBOX"/>
    <property type="match status" value="1"/>
</dbReference>